<comment type="subunit">
    <text evidence="2">Monomer.</text>
</comment>
<dbReference type="CDD" id="cd01700">
    <property type="entry name" value="PolY_Pol_V_umuC"/>
    <property type="match status" value="1"/>
</dbReference>
<feature type="active site" evidence="2">
    <location>
        <position position="112"/>
    </location>
</feature>
<keyword evidence="2" id="KW-0239">DNA-directed DNA polymerase</keyword>
<sequence length="423" mass="47486">MLSMPKPQRVIFLADCQSFYASVEKSAHPGYEHKPLVVSGDPSRRSGIILAACPLAKAYGVTTAEPLWQAQQKCPDVIVTKPRMSAYIRVSLQIMSILESYSDLVEPFSIDEQFVDVTASLSHFGCTPVELARHIQMRVREETGVYTRVGIGRNKILAKMACDNFAKKNETGIYELNEKHMDALWACPANKMFGIGSRTMRHLARLGIHTIGDLAHTPLGELKRKMKRYMKKNCDIWSEVLWRTANGMDDSPVTPDAFDGQKGIGRQTTLPVDYHAREDIDVVLNELSMLICERARAKGYMGTVVHAGAQGADFDRPVGFSRQMKLPEPSQISREVYSAAKQLFDTHWDGGPVRKIWISLGELQDDDVYQPSLFGNRDKLRHLEHTMDGIRSMFGPASVYFGSSLRNTSQLKFLNTKIGGHYK</sequence>
<name>A0A848M101_PAELE</name>
<dbReference type="PANTHER" id="PTHR11076:SF35">
    <property type="entry name" value="DNA REPAIR PROTEIN HOMOLOG YOBH"/>
    <property type="match status" value="1"/>
</dbReference>
<dbReference type="Pfam" id="PF00817">
    <property type="entry name" value="IMS"/>
    <property type="match status" value="1"/>
</dbReference>
<keyword evidence="2" id="KW-0479">Metal-binding</keyword>
<keyword evidence="2" id="KW-0963">Cytoplasm</keyword>
<dbReference type="InterPro" id="IPR022880">
    <property type="entry name" value="DNApol_IV"/>
</dbReference>
<dbReference type="SUPFAM" id="SSF56672">
    <property type="entry name" value="DNA/RNA polymerases"/>
    <property type="match status" value="1"/>
</dbReference>
<evidence type="ECO:0000256" key="1">
    <source>
        <dbReference type="ARBA" id="ARBA00010945"/>
    </source>
</evidence>
<comment type="caution">
    <text evidence="4">The sequence shown here is derived from an EMBL/GenBank/DDBJ whole genome shotgun (WGS) entry which is preliminary data.</text>
</comment>
<comment type="catalytic activity">
    <reaction evidence="2">
        <text>DNA(n) + a 2'-deoxyribonucleoside 5'-triphosphate = DNA(n+1) + diphosphate</text>
        <dbReference type="Rhea" id="RHEA:22508"/>
        <dbReference type="Rhea" id="RHEA-COMP:17339"/>
        <dbReference type="Rhea" id="RHEA-COMP:17340"/>
        <dbReference type="ChEBI" id="CHEBI:33019"/>
        <dbReference type="ChEBI" id="CHEBI:61560"/>
        <dbReference type="ChEBI" id="CHEBI:173112"/>
        <dbReference type="EC" id="2.7.7.7"/>
    </reaction>
</comment>
<comment type="similarity">
    <text evidence="1 2">Belongs to the DNA polymerase type-Y family.</text>
</comment>
<dbReference type="Gene3D" id="3.30.70.270">
    <property type="match status" value="1"/>
</dbReference>
<proteinExistence type="inferred from homology"/>
<protein>
    <recommendedName>
        <fullName evidence="2">DNA polymerase IV</fullName>
        <shortName evidence="2">Pol IV</shortName>
        <ecNumber evidence="2">2.7.7.7</ecNumber>
    </recommendedName>
</protein>
<evidence type="ECO:0000313" key="5">
    <source>
        <dbReference type="Proteomes" id="UP000565468"/>
    </source>
</evidence>
<gene>
    <name evidence="2" type="primary">dinB</name>
    <name evidence="4" type="ORF">HII30_02245</name>
</gene>
<dbReference type="Pfam" id="PF11799">
    <property type="entry name" value="IMS_C"/>
    <property type="match status" value="1"/>
</dbReference>
<accession>A0A848M101</accession>
<dbReference type="GO" id="GO:0003684">
    <property type="term" value="F:damaged DNA binding"/>
    <property type="evidence" value="ECO:0007669"/>
    <property type="project" value="InterPro"/>
</dbReference>
<keyword evidence="2" id="KW-0808">Transferase</keyword>
<comment type="cofactor">
    <cofactor evidence="2">
        <name>Mg(2+)</name>
        <dbReference type="ChEBI" id="CHEBI:18420"/>
    </cofactor>
    <text evidence="2">Binds 2 magnesium ions per subunit.</text>
</comment>
<dbReference type="EC" id="2.7.7.7" evidence="2"/>
<keyword evidence="5" id="KW-1185">Reference proteome</keyword>
<dbReference type="GO" id="GO:0000287">
    <property type="term" value="F:magnesium ion binding"/>
    <property type="evidence" value="ECO:0007669"/>
    <property type="project" value="UniProtKB-UniRule"/>
</dbReference>
<dbReference type="HAMAP" id="MF_01113">
    <property type="entry name" value="DNApol_IV"/>
    <property type="match status" value="1"/>
</dbReference>
<dbReference type="GO" id="GO:0006281">
    <property type="term" value="P:DNA repair"/>
    <property type="evidence" value="ECO:0007669"/>
    <property type="project" value="UniProtKB-UniRule"/>
</dbReference>
<feature type="binding site" evidence="2">
    <location>
        <position position="111"/>
    </location>
    <ligand>
        <name>Mg(2+)</name>
        <dbReference type="ChEBI" id="CHEBI:18420"/>
    </ligand>
</feature>
<keyword evidence="2" id="KW-0515">Mutator protein</keyword>
<evidence type="ECO:0000259" key="3">
    <source>
        <dbReference type="PROSITE" id="PS50173"/>
    </source>
</evidence>
<dbReference type="GO" id="GO:0005829">
    <property type="term" value="C:cytosol"/>
    <property type="evidence" value="ECO:0007669"/>
    <property type="project" value="TreeGrafter"/>
</dbReference>
<dbReference type="NCBIfam" id="NF002848">
    <property type="entry name" value="PRK03103.1"/>
    <property type="match status" value="1"/>
</dbReference>
<dbReference type="EMBL" id="JABBPN010000002">
    <property type="protein sequence ID" value="NMO94608.1"/>
    <property type="molecule type" value="Genomic_DNA"/>
</dbReference>
<dbReference type="PANTHER" id="PTHR11076">
    <property type="entry name" value="DNA REPAIR POLYMERASE UMUC / TRANSFERASE FAMILY MEMBER"/>
    <property type="match status" value="1"/>
</dbReference>
<dbReference type="AlphaFoldDB" id="A0A848M101"/>
<dbReference type="SUPFAM" id="SSF100879">
    <property type="entry name" value="Lesion bypass DNA polymerase (Y-family), little finger domain"/>
    <property type="match status" value="1"/>
</dbReference>
<dbReference type="InterPro" id="IPR043128">
    <property type="entry name" value="Rev_trsase/Diguanyl_cyclase"/>
</dbReference>
<feature type="domain" description="UmuC" evidence="3">
    <location>
        <begin position="11"/>
        <end position="196"/>
    </location>
</feature>
<dbReference type="Gene3D" id="1.10.150.20">
    <property type="entry name" value="5' to 3' exonuclease, C-terminal subdomain"/>
    <property type="match status" value="1"/>
</dbReference>
<keyword evidence="2" id="KW-0460">Magnesium</keyword>
<dbReference type="Proteomes" id="UP000565468">
    <property type="component" value="Unassembled WGS sequence"/>
</dbReference>
<dbReference type="Gene3D" id="3.30.1490.100">
    <property type="entry name" value="DNA polymerase, Y-family, little finger domain"/>
    <property type="match status" value="1"/>
</dbReference>
<dbReference type="InterPro" id="IPR001126">
    <property type="entry name" value="UmuC"/>
</dbReference>
<keyword evidence="2" id="KW-0235">DNA replication</keyword>
<dbReference type="InterPro" id="IPR043502">
    <property type="entry name" value="DNA/RNA_pol_sf"/>
</dbReference>
<dbReference type="InterPro" id="IPR036775">
    <property type="entry name" value="DNA_pol_Y-fam_lit_finger_sf"/>
</dbReference>
<organism evidence="4 5">
    <name type="scientific">Paenibacillus lemnae</name>
    <dbReference type="NCBI Taxonomy" id="1330551"/>
    <lineage>
        <taxon>Bacteria</taxon>
        <taxon>Bacillati</taxon>
        <taxon>Bacillota</taxon>
        <taxon>Bacilli</taxon>
        <taxon>Bacillales</taxon>
        <taxon>Paenibacillaceae</taxon>
        <taxon>Paenibacillus</taxon>
    </lineage>
</organism>
<dbReference type="InterPro" id="IPR050116">
    <property type="entry name" value="DNA_polymerase-Y"/>
</dbReference>
<dbReference type="GO" id="GO:0003887">
    <property type="term" value="F:DNA-directed DNA polymerase activity"/>
    <property type="evidence" value="ECO:0007669"/>
    <property type="project" value="UniProtKB-UniRule"/>
</dbReference>
<dbReference type="GO" id="GO:0009432">
    <property type="term" value="P:SOS response"/>
    <property type="evidence" value="ECO:0007669"/>
    <property type="project" value="TreeGrafter"/>
</dbReference>
<dbReference type="PROSITE" id="PS50173">
    <property type="entry name" value="UMUC"/>
    <property type="match status" value="1"/>
</dbReference>
<comment type="function">
    <text evidence="2">Poorly processive, error-prone DNA polymerase involved in untargeted mutagenesis. Copies undamaged DNA at stalled replication forks, which arise in vivo from mismatched or misaligned primer ends. These misaligned primers can be extended by PolIV. Exhibits no 3'-5' exonuclease (proofreading) activity. May be involved in translesional synthesis, in conjunction with the beta clamp from PolIII.</text>
</comment>
<dbReference type="InterPro" id="IPR017961">
    <property type="entry name" value="DNA_pol_Y-fam_little_finger"/>
</dbReference>
<comment type="subcellular location">
    <subcellularLocation>
        <location evidence="2">Cytoplasm</location>
    </subcellularLocation>
</comment>
<dbReference type="Gene3D" id="3.40.1170.60">
    <property type="match status" value="1"/>
</dbReference>
<feature type="site" description="Substrate discrimination" evidence="2">
    <location>
        <position position="20"/>
    </location>
</feature>
<evidence type="ECO:0000256" key="2">
    <source>
        <dbReference type="HAMAP-Rule" id="MF_01113"/>
    </source>
</evidence>
<keyword evidence="2" id="KW-0234">DNA repair</keyword>
<keyword evidence="2" id="KW-0238">DNA-binding</keyword>
<feature type="binding site" evidence="2">
    <location>
        <position position="15"/>
    </location>
    <ligand>
        <name>Mg(2+)</name>
        <dbReference type="ChEBI" id="CHEBI:18420"/>
    </ligand>
</feature>
<reference evidence="4 5" key="1">
    <citation type="submission" date="2020-04" db="EMBL/GenBank/DDBJ databases">
        <title>Paenibacillus algicola sp. nov., a novel marine bacterium producing alginate lyase.</title>
        <authorList>
            <person name="Huang H."/>
        </authorList>
    </citation>
    <scope>NUCLEOTIDE SEQUENCE [LARGE SCALE GENOMIC DNA]</scope>
    <source>
        <strain evidence="4 5">L7-75</strain>
    </source>
</reference>
<keyword evidence="2" id="KW-0548">Nucleotidyltransferase</keyword>
<dbReference type="GO" id="GO:0042276">
    <property type="term" value="P:error-prone translesion synthesis"/>
    <property type="evidence" value="ECO:0007669"/>
    <property type="project" value="TreeGrafter"/>
</dbReference>
<evidence type="ECO:0000313" key="4">
    <source>
        <dbReference type="EMBL" id="NMO94608.1"/>
    </source>
</evidence>
<keyword evidence="2" id="KW-0227">DNA damage</keyword>
<dbReference type="GO" id="GO:0006261">
    <property type="term" value="P:DNA-templated DNA replication"/>
    <property type="evidence" value="ECO:0007669"/>
    <property type="project" value="UniProtKB-UniRule"/>
</dbReference>